<keyword evidence="4" id="KW-0812">Transmembrane</keyword>
<dbReference type="PANTHER" id="PTHR33365">
    <property type="entry name" value="YALI0B05434P"/>
    <property type="match status" value="1"/>
</dbReference>
<keyword evidence="4" id="KW-0472">Membrane</keyword>
<proteinExistence type="inferred from homology"/>
<dbReference type="Pfam" id="PF11807">
    <property type="entry name" value="UstYa"/>
    <property type="match status" value="1"/>
</dbReference>
<evidence type="ECO:0000256" key="4">
    <source>
        <dbReference type="SAM" id="Phobius"/>
    </source>
</evidence>
<reference evidence="6" key="1">
    <citation type="journal article" date="2015" name="Genome Announc.">
        <title>Draft whole-genome sequence of the biocontrol agent Trichoderma harzianum T6776.</title>
        <authorList>
            <person name="Baroncelli R."/>
            <person name="Piaggeschi G."/>
            <person name="Fiorini L."/>
            <person name="Bertolini E."/>
            <person name="Zapparata A."/>
            <person name="Pe M.E."/>
            <person name="Sarrocco S."/>
            <person name="Vannacci G."/>
        </authorList>
    </citation>
    <scope>NUCLEOTIDE SEQUENCE [LARGE SCALE GENOMIC DNA]</scope>
    <source>
        <strain evidence="6">T6776</strain>
    </source>
</reference>
<dbReference type="InterPro" id="IPR021765">
    <property type="entry name" value="UstYa-like"/>
</dbReference>
<dbReference type="AlphaFoldDB" id="A0A0F9XE20"/>
<evidence type="ECO:0000313" key="6">
    <source>
        <dbReference type="Proteomes" id="UP000034112"/>
    </source>
</evidence>
<evidence type="ECO:0008006" key="7">
    <source>
        <dbReference type="Google" id="ProtNLM"/>
    </source>
</evidence>
<evidence type="ECO:0000313" key="5">
    <source>
        <dbReference type="EMBL" id="KKO98917.1"/>
    </source>
</evidence>
<evidence type="ECO:0000256" key="2">
    <source>
        <dbReference type="ARBA" id="ARBA00023002"/>
    </source>
</evidence>
<evidence type="ECO:0000256" key="3">
    <source>
        <dbReference type="ARBA" id="ARBA00035112"/>
    </source>
</evidence>
<dbReference type="OrthoDB" id="3687641at2759"/>
<feature type="transmembrane region" description="Helical" evidence="4">
    <location>
        <begin position="36"/>
        <end position="59"/>
    </location>
</feature>
<dbReference type="PANTHER" id="PTHR33365:SF11">
    <property type="entry name" value="TAT PATHWAY SIGNAL SEQUENCE"/>
    <property type="match status" value="1"/>
</dbReference>
<dbReference type="GO" id="GO:0016491">
    <property type="term" value="F:oxidoreductase activity"/>
    <property type="evidence" value="ECO:0007669"/>
    <property type="project" value="UniProtKB-KW"/>
</dbReference>
<keyword evidence="4" id="KW-1133">Transmembrane helix</keyword>
<protein>
    <recommendedName>
        <fullName evidence="7">Oxidase ustYa</fullName>
    </recommendedName>
</protein>
<comment type="caution">
    <text evidence="5">The sequence shown here is derived from an EMBL/GenBank/DDBJ whole genome shotgun (WGS) entry which is preliminary data.</text>
</comment>
<dbReference type="GO" id="GO:0043386">
    <property type="term" value="P:mycotoxin biosynthetic process"/>
    <property type="evidence" value="ECO:0007669"/>
    <property type="project" value="InterPro"/>
</dbReference>
<dbReference type="OMA" id="ITEPHSH"/>
<sequence length="252" mass="28100">MLDSVPENEVPFLTKDNEAELMTQHDGQSRRTTRRFIIIVALVSAVISALGTVITHNLLPLSSNRDASRQELLPSLNVPPLGNLLRTYVGGGAYFDRDMNASREAWMSLFPPGMGYVTMDNIKAAGDIPRIVQDMSTDGSGRFCVAAFHQLHCLFLIYADFRHALTGKLSHDEAQKLHDAHSLHCFDYLRESILCAADSALEPFRSPFDGGTKGNGVDGFGTVHQCRDFKQLYEWSEKFRYSNGHDAEKFEG</sequence>
<name>A0A0F9XE20_TRIHA</name>
<dbReference type="Proteomes" id="UP000034112">
    <property type="component" value="Unassembled WGS sequence"/>
</dbReference>
<accession>A0A0F9XE20</accession>
<evidence type="ECO:0000256" key="1">
    <source>
        <dbReference type="ARBA" id="ARBA00004685"/>
    </source>
</evidence>
<organism evidence="5 6">
    <name type="scientific">Trichoderma harzianum</name>
    <name type="common">Hypocrea lixii</name>
    <dbReference type="NCBI Taxonomy" id="5544"/>
    <lineage>
        <taxon>Eukaryota</taxon>
        <taxon>Fungi</taxon>
        <taxon>Dikarya</taxon>
        <taxon>Ascomycota</taxon>
        <taxon>Pezizomycotina</taxon>
        <taxon>Sordariomycetes</taxon>
        <taxon>Hypocreomycetidae</taxon>
        <taxon>Hypocreales</taxon>
        <taxon>Hypocreaceae</taxon>
        <taxon>Trichoderma</taxon>
    </lineage>
</organism>
<dbReference type="EMBL" id="JOKZ01000372">
    <property type="protein sequence ID" value="KKO98917.1"/>
    <property type="molecule type" value="Genomic_DNA"/>
</dbReference>
<gene>
    <name evidence="5" type="ORF">THAR02_08983</name>
</gene>
<comment type="pathway">
    <text evidence="1">Mycotoxin biosynthesis.</text>
</comment>
<keyword evidence="2" id="KW-0560">Oxidoreductase</keyword>
<comment type="similarity">
    <text evidence="3">Belongs to the ustYa family.</text>
</comment>